<sequence>VITRYLGPNAPRWVSYSAASIGGFILAVCSCTILPLFASIWKRGAGLGVAITFLFVGPAVNILAIAYTGAAIGMDIAIARIVLSIAFGITIGLIMARVFREDEAQRMAELAESGLFDQKATVKPAIWVVFLLLVAVLIVGTLQISLLTTTWMTLHLPVELPGGLMAILDNLQLTPQGALLIILLVLTGPVAYLGLEDVLERFNRWTYAAIGLVGLTLLLAAPAVNEGSLLIGFTGRFIGEVILLVAIGGVAAYSFTQDELAGWLWETWKFVKQIFPLLVLGV</sequence>
<feature type="transmembrane region" description="Helical" evidence="7">
    <location>
        <begin position="237"/>
        <end position="255"/>
    </location>
</feature>
<dbReference type="AlphaFoldDB" id="X1DH74"/>
<dbReference type="InterPro" id="IPR005524">
    <property type="entry name" value="DUF318"/>
</dbReference>
<feature type="transmembrane region" description="Helical" evidence="7">
    <location>
        <begin position="205"/>
        <end position="225"/>
    </location>
</feature>
<dbReference type="Pfam" id="PF03773">
    <property type="entry name" value="ArsP_1"/>
    <property type="match status" value="1"/>
</dbReference>
<evidence type="ECO:0000256" key="2">
    <source>
        <dbReference type="ARBA" id="ARBA00006386"/>
    </source>
</evidence>
<organism evidence="8">
    <name type="scientific">marine sediment metagenome</name>
    <dbReference type="NCBI Taxonomy" id="412755"/>
    <lineage>
        <taxon>unclassified sequences</taxon>
        <taxon>metagenomes</taxon>
        <taxon>ecological metagenomes</taxon>
    </lineage>
</organism>
<dbReference type="PANTHER" id="PTHR43299:SF1">
    <property type="entry name" value="UPF0718 PROTEIN YRAQ"/>
    <property type="match status" value="1"/>
</dbReference>
<evidence type="ECO:0000256" key="1">
    <source>
        <dbReference type="ARBA" id="ARBA00004651"/>
    </source>
</evidence>
<evidence type="ECO:0000313" key="8">
    <source>
        <dbReference type="EMBL" id="GAG95786.1"/>
    </source>
</evidence>
<protein>
    <recommendedName>
        <fullName evidence="9">Permease</fullName>
    </recommendedName>
</protein>
<feature type="non-terminal residue" evidence="8">
    <location>
        <position position="1"/>
    </location>
</feature>
<name>X1DH74_9ZZZZ</name>
<comment type="subcellular location">
    <subcellularLocation>
        <location evidence="1">Cell membrane</location>
        <topology evidence="1">Multi-pass membrane protein</topology>
    </subcellularLocation>
</comment>
<reference evidence="8" key="1">
    <citation type="journal article" date="2014" name="Front. Microbiol.">
        <title>High frequency of phylogenetically diverse reductive dehalogenase-homologous genes in deep subseafloor sedimentary metagenomes.</title>
        <authorList>
            <person name="Kawai M."/>
            <person name="Futagami T."/>
            <person name="Toyoda A."/>
            <person name="Takaki Y."/>
            <person name="Nishi S."/>
            <person name="Hori S."/>
            <person name="Arai W."/>
            <person name="Tsubouchi T."/>
            <person name="Morono Y."/>
            <person name="Uchiyama I."/>
            <person name="Ito T."/>
            <person name="Fujiyama A."/>
            <person name="Inagaki F."/>
            <person name="Takami H."/>
        </authorList>
    </citation>
    <scope>NUCLEOTIDE SEQUENCE</scope>
    <source>
        <strain evidence="8">Expedition CK06-06</strain>
    </source>
</reference>
<comment type="caution">
    <text evidence="8">The sequence shown here is derived from an EMBL/GenBank/DDBJ whole genome shotgun (WGS) entry which is preliminary data.</text>
</comment>
<evidence type="ECO:0000256" key="3">
    <source>
        <dbReference type="ARBA" id="ARBA00022475"/>
    </source>
</evidence>
<feature type="transmembrane region" description="Helical" evidence="7">
    <location>
        <begin position="13"/>
        <end position="38"/>
    </location>
</feature>
<evidence type="ECO:0000256" key="4">
    <source>
        <dbReference type="ARBA" id="ARBA00022692"/>
    </source>
</evidence>
<dbReference type="GO" id="GO:0005886">
    <property type="term" value="C:plasma membrane"/>
    <property type="evidence" value="ECO:0007669"/>
    <property type="project" value="UniProtKB-SubCell"/>
</dbReference>
<proteinExistence type="inferred from homology"/>
<keyword evidence="3" id="KW-1003">Cell membrane</keyword>
<feature type="non-terminal residue" evidence="8">
    <location>
        <position position="282"/>
    </location>
</feature>
<feature type="transmembrane region" description="Helical" evidence="7">
    <location>
        <begin position="76"/>
        <end position="99"/>
    </location>
</feature>
<evidence type="ECO:0000256" key="5">
    <source>
        <dbReference type="ARBA" id="ARBA00022989"/>
    </source>
</evidence>
<keyword evidence="4 7" id="KW-0812">Transmembrane</keyword>
<evidence type="ECO:0000256" key="6">
    <source>
        <dbReference type="ARBA" id="ARBA00023136"/>
    </source>
</evidence>
<comment type="similarity">
    <text evidence="2">Belongs to the UPF0718 family.</text>
</comment>
<keyword evidence="5 7" id="KW-1133">Transmembrane helix</keyword>
<evidence type="ECO:0000256" key="7">
    <source>
        <dbReference type="SAM" id="Phobius"/>
    </source>
</evidence>
<dbReference type="EMBL" id="BART01025023">
    <property type="protein sequence ID" value="GAG95786.1"/>
    <property type="molecule type" value="Genomic_DNA"/>
</dbReference>
<dbReference type="PANTHER" id="PTHR43299">
    <property type="entry name" value="UPF0718 PROTEIN YRAQ"/>
    <property type="match status" value="1"/>
</dbReference>
<gene>
    <name evidence="8" type="ORF">S01H4_45013</name>
</gene>
<evidence type="ECO:0008006" key="9">
    <source>
        <dbReference type="Google" id="ProtNLM"/>
    </source>
</evidence>
<keyword evidence="6 7" id="KW-0472">Membrane</keyword>
<feature type="transmembrane region" description="Helical" evidence="7">
    <location>
        <begin position="125"/>
        <end position="153"/>
    </location>
</feature>
<feature type="transmembrane region" description="Helical" evidence="7">
    <location>
        <begin position="173"/>
        <end position="193"/>
    </location>
</feature>
<feature type="transmembrane region" description="Helical" evidence="7">
    <location>
        <begin position="45"/>
        <end position="70"/>
    </location>
</feature>
<accession>X1DH74</accession>